<dbReference type="EMBL" id="JACT01000002">
    <property type="protein sequence ID" value="KMS55939.1"/>
    <property type="molecule type" value="Genomic_DNA"/>
</dbReference>
<keyword evidence="2" id="KW-1185">Reference proteome</keyword>
<name>A0A0J7XWH4_9SPHN</name>
<dbReference type="PATRIC" id="fig|1420583.3.peg.2534"/>
<dbReference type="AlphaFoldDB" id="A0A0J7XWH4"/>
<proteinExistence type="predicted"/>
<dbReference type="STRING" id="1420583.V473_13620"/>
<comment type="caution">
    <text evidence="1">The sequence shown here is derived from an EMBL/GenBank/DDBJ whole genome shotgun (WGS) entry which is preliminary data.</text>
</comment>
<sequence length="98" mass="11022">MITQLFDPSQMLALGQALLQDDGSMVVWSQADAAVSVLFALMHEGVSDKDQLIEAACKVPQVEELVAWRMMRIMCGDDPSRSLWRHNGFNRLTLWSRG</sequence>
<dbReference type="Proteomes" id="UP000052232">
    <property type="component" value="Unassembled WGS sequence"/>
</dbReference>
<reference evidence="1 2" key="1">
    <citation type="journal article" date="2015" name="G3 (Bethesda)">
        <title>Insights into Ongoing Evolution of the Hexachlorocyclohexane Catabolic Pathway from Comparative Genomics of Ten Sphingomonadaceae Strains.</title>
        <authorList>
            <person name="Pearce S.L."/>
            <person name="Oakeshott J.G."/>
            <person name="Pandey G."/>
        </authorList>
    </citation>
    <scope>NUCLEOTIDE SEQUENCE [LARGE SCALE GENOMIC DNA]</scope>
    <source>
        <strain evidence="1 2">LL01</strain>
    </source>
</reference>
<gene>
    <name evidence="1" type="ORF">V473_13620</name>
</gene>
<organism evidence="1 2">
    <name type="scientific">Sphingobium cupriresistens LL01</name>
    <dbReference type="NCBI Taxonomy" id="1420583"/>
    <lineage>
        <taxon>Bacteria</taxon>
        <taxon>Pseudomonadati</taxon>
        <taxon>Pseudomonadota</taxon>
        <taxon>Alphaproteobacteria</taxon>
        <taxon>Sphingomonadales</taxon>
        <taxon>Sphingomonadaceae</taxon>
        <taxon>Sphingobium</taxon>
    </lineage>
</organism>
<protein>
    <submittedName>
        <fullName evidence="1">Uncharacterized protein</fullName>
    </submittedName>
</protein>
<evidence type="ECO:0000313" key="2">
    <source>
        <dbReference type="Proteomes" id="UP000052232"/>
    </source>
</evidence>
<evidence type="ECO:0000313" key="1">
    <source>
        <dbReference type="EMBL" id="KMS55939.1"/>
    </source>
</evidence>
<accession>A0A0J7XWH4</accession>
<dbReference type="RefSeq" id="WP_066604327.1">
    <property type="nucleotide sequence ID" value="NZ_KQ130434.1"/>
</dbReference>